<dbReference type="AlphaFoldDB" id="A0A9W6B7X6"/>
<dbReference type="Proteomes" id="UP001143545">
    <property type="component" value="Unassembled WGS sequence"/>
</dbReference>
<feature type="transmembrane region" description="Helical" evidence="3">
    <location>
        <begin position="157"/>
        <end position="177"/>
    </location>
</feature>
<feature type="region of interest" description="Disordered" evidence="2">
    <location>
        <begin position="941"/>
        <end position="1012"/>
    </location>
</feature>
<gene>
    <name evidence="4" type="ORF">NBRC110019_19590</name>
</gene>
<feature type="region of interest" description="Disordered" evidence="2">
    <location>
        <begin position="703"/>
        <end position="772"/>
    </location>
</feature>
<keyword evidence="3" id="KW-0812">Transmembrane</keyword>
<keyword evidence="5" id="KW-1185">Reference proteome</keyword>
<name>A0A9W6B7X6_9FLAO</name>
<feature type="compositionally biased region" description="Basic and acidic residues" evidence="2">
    <location>
        <begin position="956"/>
        <end position="990"/>
    </location>
</feature>
<reference evidence="4" key="1">
    <citation type="submission" date="2022-07" db="EMBL/GenBank/DDBJ databases">
        <title>Taxonomy of Novel Oxalotrophic and Methylotrophic Bacteria.</title>
        <authorList>
            <person name="Sahin N."/>
            <person name="Tani A."/>
        </authorList>
    </citation>
    <scope>NUCLEOTIDE SEQUENCE</scope>
    <source>
        <strain evidence="4">AM327</strain>
    </source>
</reference>
<comment type="caution">
    <text evidence="4">The sequence shown here is derived from an EMBL/GenBank/DDBJ whole genome shotgun (WGS) entry which is preliminary data.</text>
</comment>
<keyword evidence="1" id="KW-0175">Coiled coil</keyword>
<dbReference type="EMBL" id="BRVP01000012">
    <property type="protein sequence ID" value="GLB52919.1"/>
    <property type="molecule type" value="Genomic_DNA"/>
</dbReference>
<evidence type="ECO:0000256" key="1">
    <source>
        <dbReference type="SAM" id="Coils"/>
    </source>
</evidence>
<feature type="compositionally biased region" description="Basic and acidic residues" evidence="2">
    <location>
        <begin position="716"/>
        <end position="727"/>
    </location>
</feature>
<accession>A0A9W6B7X6</accession>
<feature type="transmembrane region" description="Helical" evidence="3">
    <location>
        <begin position="58"/>
        <end position="84"/>
    </location>
</feature>
<evidence type="ECO:0000256" key="3">
    <source>
        <dbReference type="SAM" id="Phobius"/>
    </source>
</evidence>
<keyword evidence="3" id="KW-1133">Transmembrane helix</keyword>
<protein>
    <submittedName>
        <fullName evidence="4">ATPase</fullName>
    </submittedName>
</protein>
<sequence length="1151" mass="132325">MQNTSFDSIREKLSQFIKKYYVNELIKGSILFFTIGLCYFIFTLLVEHFLWLSTTARMILFWVFVVIEVSLFVRFIGIPLAYLFKLKNGLDNKSASRIIGNHFSNVSDKLINLVQLAENVTDSELLLASIEQKSVELNPIPFQLAINFKSNVKYAKYLLIPALVIVIIIAFGSITWFTDSYSRVVNYSRYYEPPAPFHFNVLNKNLKGEEGKAYTVYTKIVGNVLPESVIISYNNQEYFMKRTGSDTYQYEFTNLNDAIDFHLKSDQVSSRRYTLDVIKVPVVLKFKMFLDYPSYTGKKDEELKSTGNGVVPEGTRVSWKLETAATDKVVFATRDTTELFTKDDELFAYSKQLFNDLNYEISTNNKEVNAYESFKYKLNVIKDEYPTITLQYVKDSSVVSTYVVKGKVTDDYGVSSAQLVYYKSNNPNEIKKVNIPVNKSTSDEFLSVFPDSLQLETGFTYEFYYQVFDNDPIHGSKKSVSKVFRYNALTNAEIEDKILENQKNNIRDLDKSFKEFDKNDKELDELSKLQKERNQLSYSDKEKINDYLKKEQKQLDNMERLSDKLKENLENFKKENDLQDTTDKFLQERLERLQKKLEEERKLMEEMQKYMDKLSKEELAEKLEEVKKQKSKSSRDSKQMLELVKRYYVAQKSEMLGKDLEELSKEQEQLANEPTEKNTSEEQKNVNEKFNKISEELKDLQEENKKLQKPMDIPDETEKSEDVKQDQEEATEDLENSEESDNEQQKQEAQKSAKQKQKSAAKKMKQMSGGMKSALKMQGGQSMEEDVEMLRQILDNLIVVSNQQEDIEEQLSKYITTSGGFSKHLIEQQELKEMFEHVDDSLMVLASRQPMISVVINDEIEEIYFNMDKSLERLAENKVYQGLGSQQYSLTHINNLANLLSDALSNMQSAMKMQGSGSGQGNSSSPGMQLSDIIMSQQELNGKMSGQKSGEGESGEGEKSKQKGDKEGGNKEGDKGSKGQKGKDGKEGKNGQDGQGGEGGTNGAGGTGNGNSENNIEKIYEIYKQQQLLRQELEKQLSDKLSDAEYRSLQKIAKDAESVEEELLSRGITESVLNKMKQIEQQLIKLENASFEQGKKQERKSTTNTRDYGGNRDKIEALKEYFNQVEILNRQVLPLRQFYKEKVNQYFKTND</sequence>
<feature type="compositionally biased region" description="Acidic residues" evidence="2">
    <location>
        <begin position="728"/>
        <end position="742"/>
    </location>
</feature>
<evidence type="ECO:0000313" key="5">
    <source>
        <dbReference type="Proteomes" id="UP001143545"/>
    </source>
</evidence>
<proteinExistence type="predicted"/>
<feature type="coiled-coil region" evidence="1">
    <location>
        <begin position="1016"/>
        <end position="1043"/>
    </location>
</feature>
<feature type="transmembrane region" description="Helical" evidence="3">
    <location>
        <begin position="21"/>
        <end position="46"/>
    </location>
</feature>
<feature type="compositionally biased region" description="Gly residues" evidence="2">
    <location>
        <begin position="991"/>
        <end position="1009"/>
    </location>
</feature>
<evidence type="ECO:0000313" key="4">
    <source>
        <dbReference type="EMBL" id="GLB52919.1"/>
    </source>
</evidence>
<evidence type="ECO:0000256" key="2">
    <source>
        <dbReference type="SAM" id="MobiDB-lite"/>
    </source>
</evidence>
<organism evidence="4 5">
    <name type="scientific">Neptunitalea chrysea</name>
    <dbReference type="NCBI Taxonomy" id="1647581"/>
    <lineage>
        <taxon>Bacteria</taxon>
        <taxon>Pseudomonadati</taxon>
        <taxon>Bacteroidota</taxon>
        <taxon>Flavobacteriia</taxon>
        <taxon>Flavobacteriales</taxon>
        <taxon>Flavobacteriaceae</taxon>
        <taxon>Neptunitalea</taxon>
    </lineage>
</organism>
<feature type="region of interest" description="Disordered" evidence="2">
    <location>
        <begin position="659"/>
        <end position="689"/>
    </location>
</feature>
<keyword evidence="3" id="KW-0472">Membrane</keyword>
<feature type="compositionally biased region" description="Basic residues" evidence="2">
    <location>
        <begin position="753"/>
        <end position="765"/>
    </location>
</feature>